<evidence type="ECO:0000313" key="2">
    <source>
        <dbReference type="Proteomes" id="UP000222106"/>
    </source>
</evidence>
<accession>A0A2A9EL84</accession>
<dbReference type="EMBL" id="PDJI01000004">
    <property type="protein sequence ID" value="PFG39291.1"/>
    <property type="molecule type" value="Genomic_DNA"/>
</dbReference>
<proteinExistence type="predicted"/>
<dbReference type="SUPFAM" id="SSF55144">
    <property type="entry name" value="LigT-like"/>
    <property type="match status" value="1"/>
</dbReference>
<reference evidence="1 2" key="1">
    <citation type="submission" date="2017-10" db="EMBL/GenBank/DDBJ databases">
        <title>Sequencing the genomes of 1000 actinobacteria strains.</title>
        <authorList>
            <person name="Klenk H.-P."/>
        </authorList>
    </citation>
    <scope>NUCLEOTIDE SEQUENCE [LARGE SCALE GENOMIC DNA]</scope>
    <source>
        <strain evidence="1 2">DSM 21838</strain>
    </source>
</reference>
<dbReference type="Proteomes" id="UP000222106">
    <property type="component" value="Unassembled WGS sequence"/>
</dbReference>
<sequence length="200" mass="21460">MRDHFARTDLRAGQAELTWHLLIEDPEVVRTLARWRGSLAGAEHLAPVADEGLHLTMQVVGLLDALPADAPARVASAVRDRLRGLGPVTVELTRPEVVEDGVVVGVRDDTALQQLRAAIRAGVADAGLEISDGDDWWPHVTLAYSTTEATGESTREALAVAAEDPAGPPALTVQRVSLLAQRMEPPTYVWDVLDAVELSA</sequence>
<name>A0A2A9EL84_9MICO</name>
<keyword evidence="2" id="KW-1185">Reference proteome</keyword>
<dbReference type="AlphaFoldDB" id="A0A2A9EL84"/>
<dbReference type="GO" id="GO:0016874">
    <property type="term" value="F:ligase activity"/>
    <property type="evidence" value="ECO:0007669"/>
    <property type="project" value="UniProtKB-KW"/>
</dbReference>
<organism evidence="1 2">
    <name type="scientific">Georgenia soli</name>
    <dbReference type="NCBI Taxonomy" id="638953"/>
    <lineage>
        <taxon>Bacteria</taxon>
        <taxon>Bacillati</taxon>
        <taxon>Actinomycetota</taxon>
        <taxon>Actinomycetes</taxon>
        <taxon>Micrococcales</taxon>
        <taxon>Bogoriellaceae</taxon>
        <taxon>Georgenia</taxon>
    </lineage>
</organism>
<comment type="caution">
    <text evidence="1">The sequence shown here is derived from an EMBL/GenBank/DDBJ whole genome shotgun (WGS) entry which is preliminary data.</text>
</comment>
<keyword evidence="1" id="KW-0436">Ligase</keyword>
<gene>
    <name evidence="1" type="ORF">ATJ97_1792</name>
</gene>
<dbReference type="Gene3D" id="3.90.1140.10">
    <property type="entry name" value="Cyclic phosphodiesterase"/>
    <property type="match status" value="1"/>
</dbReference>
<dbReference type="InterPro" id="IPR009097">
    <property type="entry name" value="Cyclic_Pdiesterase"/>
</dbReference>
<protein>
    <submittedName>
        <fullName evidence="1">2'-5' RNA ligase</fullName>
    </submittedName>
</protein>
<evidence type="ECO:0000313" key="1">
    <source>
        <dbReference type="EMBL" id="PFG39291.1"/>
    </source>
</evidence>
<dbReference type="Pfam" id="PF13563">
    <property type="entry name" value="2_5_RNA_ligase2"/>
    <property type="match status" value="1"/>
</dbReference>